<evidence type="ECO:0000256" key="5">
    <source>
        <dbReference type="SAM" id="Phobius"/>
    </source>
</evidence>
<keyword evidence="8" id="KW-1185">Reference proteome</keyword>
<evidence type="ECO:0000256" key="3">
    <source>
        <dbReference type="ARBA" id="ARBA00022989"/>
    </source>
</evidence>
<evidence type="ECO:0000256" key="1">
    <source>
        <dbReference type="ARBA" id="ARBA00004141"/>
    </source>
</evidence>
<dbReference type="InterPro" id="IPR037185">
    <property type="entry name" value="EmrE-like"/>
</dbReference>
<feature type="domain" description="EamA" evidence="6">
    <location>
        <begin position="187"/>
        <end position="313"/>
    </location>
</feature>
<dbReference type="Proteomes" id="UP000078561">
    <property type="component" value="Unassembled WGS sequence"/>
</dbReference>
<feature type="transmembrane region" description="Helical" evidence="5">
    <location>
        <begin position="215"/>
        <end position="236"/>
    </location>
</feature>
<dbReference type="EMBL" id="LT554895">
    <property type="protein sequence ID" value="SAM08591.1"/>
    <property type="molecule type" value="Genomic_DNA"/>
</dbReference>
<feature type="transmembrane region" description="Helical" evidence="5">
    <location>
        <begin position="147"/>
        <end position="163"/>
    </location>
</feature>
<dbReference type="PANTHER" id="PTHR22911:SF6">
    <property type="entry name" value="SOLUTE CARRIER FAMILY 35 MEMBER G1"/>
    <property type="match status" value="1"/>
</dbReference>
<keyword evidence="2 5" id="KW-0812">Transmembrane</keyword>
<feature type="domain" description="EamA" evidence="6">
    <location>
        <begin position="33"/>
        <end position="164"/>
    </location>
</feature>
<evidence type="ECO:0000259" key="6">
    <source>
        <dbReference type="Pfam" id="PF00892"/>
    </source>
</evidence>
<keyword evidence="4 5" id="KW-0472">Membrane</keyword>
<feature type="transmembrane region" description="Helical" evidence="5">
    <location>
        <begin position="96"/>
        <end position="114"/>
    </location>
</feature>
<feature type="transmembrane region" description="Helical" evidence="5">
    <location>
        <begin position="120"/>
        <end position="140"/>
    </location>
</feature>
<evidence type="ECO:0000313" key="8">
    <source>
        <dbReference type="Proteomes" id="UP000078561"/>
    </source>
</evidence>
<gene>
    <name evidence="7" type="primary">ABSGL_14254.1 scaffold 14385</name>
</gene>
<organism evidence="7">
    <name type="scientific">Absidia glauca</name>
    <name type="common">Pin mould</name>
    <dbReference type="NCBI Taxonomy" id="4829"/>
    <lineage>
        <taxon>Eukaryota</taxon>
        <taxon>Fungi</taxon>
        <taxon>Fungi incertae sedis</taxon>
        <taxon>Mucoromycota</taxon>
        <taxon>Mucoromycotina</taxon>
        <taxon>Mucoromycetes</taxon>
        <taxon>Mucorales</taxon>
        <taxon>Cunninghamellaceae</taxon>
        <taxon>Absidia</taxon>
    </lineage>
</organism>
<feature type="transmembrane region" description="Helical" evidence="5">
    <location>
        <begin position="183"/>
        <end position="203"/>
    </location>
</feature>
<dbReference type="AlphaFoldDB" id="A0A163MTT1"/>
<dbReference type="InterPro" id="IPR000620">
    <property type="entry name" value="EamA_dom"/>
</dbReference>
<sequence>MANEQTPLIPPPSVASDSSAAHRRHLRKREAAGLFCMALSALGFSSMSLFVKLSGASFPSFEIVFARSVIQLVLGLLGCYFLGVHPLGDPKVRPWLVFRGLVGSLGLALFFYSITQLPLADATVIFFLGPMFTAILAAIVLGESFTLFDGICSVFCLFGVVLVSKPEFLFGSGDIVGDDDASWTRIIAILCSLLGAVMSAFAYCTVRKIGRGASYMVHVVYFGGISCVISAIGMYFQGAIMPSGAKEYTTLLLVGITAFIGQCLLNQGLQMAPAGPGTLMRMNDVVFAFLFGIFILHEYPDVYSITGASVIVLMTTALGLHKWWSSRSRQ</sequence>
<accession>A0A163MTT1</accession>
<proteinExistence type="predicted"/>
<dbReference type="OMA" id="VEIFMGI"/>
<dbReference type="OrthoDB" id="306876at2759"/>
<feature type="transmembrane region" description="Helical" evidence="5">
    <location>
        <begin position="248"/>
        <end position="266"/>
    </location>
</feature>
<comment type="subcellular location">
    <subcellularLocation>
        <location evidence="1">Membrane</location>
        <topology evidence="1">Multi-pass membrane protein</topology>
    </subcellularLocation>
</comment>
<feature type="transmembrane region" description="Helical" evidence="5">
    <location>
        <begin position="278"/>
        <end position="296"/>
    </location>
</feature>
<feature type="transmembrane region" description="Helical" evidence="5">
    <location>
        <begin position="63"/>
        <end position="84"/>
    </location>
</feature>
<feature type="transmembrane region" description="Helical" evidence="5">
    <location>
        <begin position="302"/>
        <end position="320"/>
    </location>
</feature>
<dbReference type="GO" id="GO:0016020">
    <property type="term" value="C:membrane"/>
    <property type="evidence" value="ECO:0007669"/>
    <property type="project" value="UniProtKB-SubCell"/>
</dbReference>
<dbReference type="STRING" id="4829.A0A163MTT1"/>
<dbReference type="Pfam" id="PF00892">
    <property type="entry name" value="EamA"/>
    <property type="match status" value="2"/>
</dbReference>
<keyword evidence="3 5" id="KW-1133">Transmembrane helix</keyword>
<dbReference type="InParanoid" id="A0A163MTT1"/>
<name>A0A163MTT1_ABSGL</name>
<dbReference type="PANTHER" id="PTHR22911">
    <property type="entry name" value="ACYL-MALONYL CONDENSING ENZYME-RELATED"/>
    <property type="match status" value="1"/>
</dbReference>
<reference evidence="7" key="1">
    <citation type="submission" date="2016-04" db="EMBL/GenBank/DDBJ databases">
        <authorList>
            <person name="Evans L.H."/>
            <person name="Alamgir A."/>
            <person name="Owens N."/>
            <person name="Weber N.D."/>
            <person name="Virtaneva K."/>
            <person name="Barbian K."/>
            <person name="Babar A."/>
            <person name="Rosenke K."/>
        </authorList>
    </citation>
    <scope>NUCLEOTIDE SEQUENCE [LARGE SCALE GENOMIC DNA]</scope>
    <source>
        <strain evidence="7">CBS 101.48</strain>
    </source>
</reference>
<protein>
    <recommendedName>
        <fullName evidence="6">EamA domain-containing protein</fullName>
    </recommendedName>
</protein>
<evidence type="ECO:0000256" key="2">
    <source>
        <dbReference type="ARBA" id="ARBA00022692"/>
    </source>
</evidence>
<evidence type="ECO:0000313" key="7">
    <source>
        <dbReference type="EMBL" id="SAM08591.1"/>
    </source>
</evidence>
<feature type="transmembrane region" description="Helical" evidence="5">
    <location>
        <begin position="31"/>
        <end position="51"/>
    </location>
</feature>
<evidence type="ECO:0000256" key="4">
    <source>
        <dbReference type="ARBA" id="ARBA00023136"/>
    </source>
</evidence>
<dbReference type="SUPFAM" id="SSF103481">
    <property type="entry name" value="Multidrug resistance efflux transporter EmrE"/>
    <property type="match status" value="2"/>
</dbReference>